<dbReference type="Proteomes" id="UP000004756">
    <property type="component" value="Unassembled WGS sequence"/>
</dbReference>
<keyword evidence="6 7" id="KW-0472">Membrane</keyword>
<dbReference type="InterPro" id="IPR050809">
    <property type="entry name" value="UgpAE/MalFG_permease"/>
</dbReference>
<proteinExistence type="inferred from homology"/>
<keyword evidence="2 7" id="KW-0813">Transport</keyword>
<dbReference type="PROSITE" id="PS50928">
    <property type="entry name" value="ABC_TM1"/>
    <property type="match status" value="1"/>
</dbReference>
<organism evidence="9 10">
    <name type="scientific">[Clostridium] asparagiforme DSM 15981</name>
    <dbReference type="NCBI Taxonomy" id="518636"/>
    <lineage>
        <taxon>Bacteria</taxon>
        <taxon>Bacillati</taxon>
        <taxon>Bacillota</taxon>
        <taxon>Clostridia</taxon>
        <taxon>Lachnospirales</taxon>
        <taxon>Lachnospiraceae</taxon>
        <taxon>Enterocloster</taxon>
    </lineage>
</organism>
<accession>C0CZL6</accession>
<name>C0CZL6_9FIRM</name>
<feature type="domain" description="ABC transmembrane type-1" evidence="8">
    <location>
        <begin position="47"/>
        <end position="256"/>
    </location>
</feature>
<dbReference type="CDD" id="cd06261">
    <property type="entry name" value="TM_PBP2"/>
    <property type="match status" value="1"/>
</dbReference>
<dbReference type="PANTHER" id="PTHR43227">
    <property type="entry name" value="BLL4140 PROTEIN"/>
    <property type="match status" value="1"/>
</dbReference>
<evidence type="ECO:0000256" key="5">
    <source>
        <dbReference type="ARBA" id="ARBA00022989"/>
    </source>
</evidence>
<dbReference type="HOGENOM" id="CLU_016047_0_2_9"/>
<dbReference type="InterPro" id="IPR035906">
    <property type="entry name" value="MetI-like_sf"/>
</dbReference>
<evidence type="ECO:0000259" key="8">
    <source>
        <dbReference type="PROSITE" id="PS50928"/>
    </source>
</evidence>
<evidence type="ECO:0000256" key="6">
    <source>
        <dbReference type="ARBA" id="ARBA00023136"/>
    </source>
</evidence>
<comment type="caution">
    <text evidence="9">The sequence shown here is derived from an EMBL/GenBank/DDBJ whole genome shotgun (WGS) entry which is preliminary data.</text>
</comment>
<evidence type="ECO:0000256" key="2">
    <source>
        <dbReference type="ARBA" id="ARBA00022448"/>
    </source>
</evidence>
<dbReference type="SUPFAM" id="SSF161098">
    <property type="entry name" value="MetI-like"/>
    <property type="match status" value="1"/>
</dbReference>
<dbReference type="PANTHER" id="PTHR43227:SF7">
    <property type="entry name" value="ARABINOOLIGOSACCHARIDES TRANSPORT SYSTEM PERMEASE PROTEIN ARAP"/>
    <property type="match status" value="1"/>
</dbReference>
<comment type="subcellular location">
    <subcellularLocation>
        <location evidence="1 7">Cell membrane</location>
        <topology evidence="1 7">Multi-pass membrane protein</topology>
    </subcellularLocation>
</comment>
<dbReference type="Gene3D" id="1.10.3720.10">
    <property type="entry name" value="MetI-like"/>
    <property type="match status" value="1"/>
</dbReference>
<feature type="transmembrane region" description="Helical" evidence="7">
    <location>
        <begin position="84"/>
        <end position="104"/>
    </location>
</feature>
<reference evidence="9 10" key="1">
    <citation type="submission" date="2009-02" db="EMBL/GenBank/DDBJ databases">
        <title>Draft genome sequence of Clostridium asparagiforme (DSM 15981).</title>
        <authorList>
            <person name="Sudarsanam P."/>
            <person name="Ley R."/>
            <person name="Guruge J."/>
            <person name="Turnbaugh P.J."/>
            <person name="Mahowald M."/>
            <person name="Liep D."/>
            <person name="Gordon J."/>
        </authorList>
    </citation>
    <scope>NUCLEOTIDE SEQUENCE [LARGE SCALE GENOMIC DNA]</scope>
    <source>
        <strain evidence="9 10">DSM 15981</strain>
    </source>
</reference>
<sequence>MAGTVVFTLIPFGAVIAEAFTGMADGTFAGLENFILVVHNAAFRLAAKNTLRFMAVCIPLLMAVSLWTAVLVKAAADRSGVFKTTMLLPMAVPVASVVCLWKVVFHPQGLLNQLLGNTDGAGIDFMRQKSAFLVLVFTYIWKNNGYDMVLWLAGLDGISGELYEAAQVDGAGAWQKFRYITAPGLRGTASLVALLSVINSFKVFREAYLIAGDYPHDSIYMLQHLFNNWFVSLDIQKMSAASVLLETAVLFGVLLWRWRRAGHD</sequence>
<dbReference type="AlphaFoldDB" id="C0CZL6"/>
<keyword evidence="10" id="KW-1185">Reference proteome</keyword>
<keyword evidence="5 7" id="KW-1133">Transmembrane helix</keyword>
<evidence type="ECO:0000256" key="4">
    <source>
        <dbReference type="ARBA" id="ARBA00022692"/>
    </source>
</evidence>
<evidence type="ECO:0000313" key="9">
    <source>
        <dbReference type="EMBL" id="EEG55465.1"/>
    </source>
</evidence>
<dbReference type="EMBL" id="ACCJ01000143">
    <property type="protein sequence ID" value="EEG55465.1"/>
    <property type="molecule type" value="Genomic_DNA"/>
</dbReference>
<evidence type="ECO:0000256" key="7">
    <source>
        <dbReference type="RuleBase" id="RU363032"/>
    </source>
</evidence>
<protein>
    <recommendedName>
        <fullName evidence="8">ABC transmembrane type-1 domain-containing protein</fullName>
    </recommendedName>
</protein>
<keyword evidence="3" id="KW-1003">Cell membrane</keyword>
<dbReference type="GO" id="GO:0005886">
    <property type="term" value="C:plasma membrane"/>
    <property type="evidence" value="ECO:0007669"/>
    <property type="project" value="UniProtKB-SubCell"/>
</dbReference>
<dbReference type="GO" id="GO:0055085">
    <property type="term" value="P:transmembrane transport"/>
    <property type="evidence" value="ECO:0007669"/>
    <property type="project" value="InterPro"/>
</dbReference>
<dbReference type="InterPro" id="IPR000515">
    <property type="entry name" value="MetI-like"/>
</dbReference>
<evidence type="ECO:0000256" key="3">
    <source>
        <dbReference type="ARBA" id="ARBA00022475"/>
    </source>
</evidence>
<keyword evidence="4 7" id="KW-0812">Transmembrane</keyword>
<dbReference type="Pfam" id="PF00528">
    <property type="entry name" value="BPD_transp_1"/>
    <property type="match status" value="1"/>
</dbReference>
<gene>
    <name evidence="9" type="ORF">CLOSTASPAR_02443</name>
</gene>
<feature type="transmembrane region" description="Helical" evidence="7">
    <location>
        <begin position="53"/>
        <end position="72"/>
    </location>
</feature>
<evidence type="ECO:0000256" key="1">
    <source>
        <dbReference type="ARBA" id="ARBA00004651"/>
    </source>
</evidence>
<evidence type="ECO:0000313" key="10">
    <source>
        <dbReference type="Proteomes" id="UP000004756"/>
    </source>
</evidence>
<comment type="similarity">
    <text evidence="7">Belongs to the binding-protein-dependent transport system permease family.</text>
</comment>